<evidence type="ECO:0000259" key="3">
    <source>
        <dbReference type="Pfam" id="PF01494"/>
    </source>
</evidence>
<name>A0A1Z4LHP0_9CYAN</name>
<keyword evidence="1" id="KW-0560">Oxidoreductase</keyword>
<dbReference type="GO" id="GO:0071949">
    <property type="term" value="F:FAD binding"/>
    <property type="evidence" value="ECO:0007669"/>
    <property type="project" value="InterPro"/>
</dbReference>
<proteinExistence type="predicted"/>
<dbReference type="Pfam" id="PF01494">
    <property type="entry name" value="FAD_binding_3"/>
    <property type="match status" value="2"/>
</dbReference>
<dbReference type="OrthoDB" id="9766816at2"/>
<dbReference type="Gene3D" id="3.50.50.60">
    <property type="entry name" value="FAD/NAD(P)-binding domain"/>
    <property type="match status" value="2"/>
</dbReference>
<keyword evidence="2 4" id="KW-0503">Monooxygenase</keyword>
<keyword evidence="5" id="KW-1185">Reference proteome</keyword>
<gene>
    <name evidence="4" type="ORF">NIES267_02170</name>
</gene>
<evidence type="ECO:0000313" key="4">
    <source>
        <dbReference type="EMBL" id="BAY80752.1"/>
    </source>
</evidence>
<protein>
    <submittedName>
        <fullName evidence="4">Monooxygenase FAD-binding protein</fullName>
    </submittedName>
</protein>
<evidence type="ECO:0000313" key="5">
    <source>
        <dbReference type="Proteomes" id="UP000218418"/>
    </source>
</evidence>
<dbReference type="InterPro" id="IPR050493">
    <property type="entry name" value="FAD-dep_Monooxygenase_BioMet"/>
</dbReference>
<reference evidence="4 5" key="1">
    <citation type="submission" date="2017-06" db="EMBL/GenBank/DDBJ databases">
        <title>Genome sequencing of cyanobaciteial culture collection at National Institute for Environmental Studies (NIES).</title>
        <authorList>
            <person name="Hirose Y."/>
            <person name="Shimura Y."/>
            <person name="Fujisawa T."/>
            <person name="Nakamura Y."/>
            <person name="Kawachi M."/>
        </authorList>
    </citation>
    <scope>NUCLEOTIDE SEQUENCE [LARGE SCALE GENOMIC DNA]</scope>
    <source>
        <strain evidence="4 5">NIES-267</strain>
    </source>
</reference>
<dbReference type="PANTHER" id="PTHR13789:SF309">
    <property type="entry name" value="PUTATIVE (AFU_ORTHOLOGUE AFUA_6G14510)-RELATED"/>
    <property type="match status" value="1"/>
</dbReference>
<dbReference type="InterPro" id="IPR002938">
    <property type="entry name" value="FAD-bd"/>
</dbReference>
<organism evidence="4 5">
    <name type="scientific">Calothrix parasitica NIES-267</name>
    <dbReference type="NCBI Taxonomy" id="1973488"/>
    <lineage>
        <taxon>Bacteria</taxon>
        <taxon>Bacillati</taxon>
        <taxon>Cyanobacteriota</taxon>
        <taxon>Cyanophyceae</taxon>
        <taxon>Nostocales</taxon>
        <taxon>Calotrichaceae</taxon>
        <taxon>Calothrix</taxon>
    </lineage>
</organism>
<dbReference type="SUPFAM" id="SSF51905">
    <property type="entry name" value="FAD/NAD(P)-binding domain"/>
    <property type="match status" value="1"/>
</dbReference>
<sequence>MHIYDVVIVGAGPVGLATANGLRDRGIENILVLDQTRAFRRVGQGVDILPNGLKALKCLSKEAYEEVIKTAITNTKPGNSSQSSPKWFVRDLQGKQIRSIALNFDEWVKNYSEGRISVAWFDLQTALRNLIPEEQVKANHRCIDVAFDEEKKYVRVDCLCDTTTENNPYAHWESEAQNKQVQSQDISKNINQNINKNTESVEKKSFRAKLVIAADGINSTVRKVLYRDTNHQVFSRPEYSGYAAIICSEIANVPDEIQTEIRDKFLQNAPIVSITQDKNLRESDCEQPSRMMLLSRKPGQFTYIVHIPVDLNELQENYRIEVTLNELEKSNFPNAIKELVRLSKPENMQHRTYYIHRATVSDSLPFPDTANLHTDNHSTNLQPPWYKDKVVLVGDAAHGMPPFAAQGVNQGLEDALIIAELVGKIADSNQLNDENAIREAFEKYENIRRPVMEYIQKITMTGLNYSSNQQELDKYNQQIFARDLEQVVEALKS</sequence>
<evidence type="ECO:0000256" key="1">
    <source>
        <dbReference type="ARBA" id="ARBA00023002"/>
    </source>
</evidence>
<dbReference type="Proteomes" id="UP000218418">
    <property type="component" value="Chromosome"/>
</dbReference>
<dbReference type="PRINTS" id="PR00420">
    <property type="entry name" value="RNGMNOXGNASE"/>
</dbReference>
<dbReference type="EMBL" id="AP018227">
    <property type="protein sequence ID" value="BAY80752.1"/>
    <property type="molecule type" value="Genomic_DNA"/>
</dbReference>
<dbReference type="GO" id="GO:0004497">
    <property type="term" value="F:monooxygenase activity"/>
    <property type="evidence" value="ECO:0007669"/>
    <property type="project" value="UniProtKB-KW"/>
</dbReference>
<feature type="domain" description="FAD-binding" evidence="3">
    <location>
        <begin position="355"/>
        <end position="453"/>
    </location>
</feature>
<accession>A0A1Z4LHP0</accession>
<dbReference type="InterPro" id="IPR036188">
    <property type="entry name" value="FAD/NAD-bd_sf"/>
</dbReference>
<dbReference type="PANTHER" id="PTHR13789">
    <property type="entry name" value="MONOOXYGENASE"/>
    <property type="match status" value="1"/>
</dbReference>
<dbReference type="AlphaFoldDB" id="A0A1Z4LHP0"/>
<feature type="domain" description="FAD-binding" evidence="3">
    <location>
        <begin position="4"/>
        <end position="36"/>
    </location>
</feature>
<evidence type="ECO:0000256" key="2">
    <source>
        <dbReference type="ARBA" id="ARBA00023033"/>
    </source>
</evidence>